<comment type="caution">
    <text evidence="1">The sequence shown here is derived from an EMBL/GenBank/DDBJ whole genome shotgun (WGS) entry which is preliminary data.</text>
</comment>
<reference evidence="1 2" key="1">
    <citation type="journal article" date="2020" name="Nature">
        <title>Six reference-quality genomes reveal evolution of bat adaptations.</title>
        <authorList>
            <person name="Jebb D."/>
            <person name="Huang Z."/>
            <person name="Pippel M."/>
            <person name="Hughes G.M."/>
            <person name="Lavrichenko K."/>
            <person name="Devanna P."/>
            <person name="Winkler S."/>
            <person name="Jermiin L.S."/>
            <person name="Skirmuntt E.C."/>
            <person name="Katzourakis A."/>
            <person name="Burkitt-Gray L."/>
            <person name="Ray D.A."/>
            <person name="Sullivan K.A.M."/>
            <person name="Roscito J.G."/>
            <person name="Kirilenko B.M."/>
            <person name="Davalos L.M."/>
            <person name="Corthals A.P."/>
            <person name="Power M.L."/>
            <person name="Jones G."/>
            <person name="Ransome R.D."/>
            <person name="Dechmann D.K.N."/>
            <person name="Locatelli A.G."/>
            <person name="Puechmaille S.J."/>
            <person name="Fedrigo O."/>
            <person name="Jarvis E.D."/>
            <person name="Hiller M."/>
            <person name="Vernes S.C."/>
            <person name="Myers E.W."/>
            <person name="Teeling E.C."/>
        </authorList>
    </citation>
    <scope>NUCLEOTIDE SEQUENCE [LARGE SCALE GENOMIC DNA]</scope>
    <source>
        <strain evidence="1">Bat1K_MPI-CBG_1</strain>
    </source>
</reference>
<dbReference type="Proteomes" id="UP000664940">
    <property type="component" value="Unassembled WGS sequence"/>
</dbReference>
<sequence>MQQAFVTQSLTSKSSGIFVTYLILQKPLICLKSFWLLNQETLTLNLQLSKWGRRLYVFLNNQECLRFYATDSIIVSCNCQSRSSESTCEHHFACRVDAGAAVADIVDQVQFSHHSRLGAQTALVFSFGSISFGSSLEVILVINNCNKLTLAQVP</sequence>
<dbReference type="EMBL" id="JABVXQ010000008">
    <property type="protein sequence ID" value="KAF6095130.1"/>
    <property type="molecule type" value="Genomic_DNA"/>
</dbReference>
<evidence type="ECO:0000313" key="1">
    <source>
        <dbReference type="EMBL" id="KAF6095130.1"/>
    </source>
</evidence>
<protein>
    <submittedName>
        <fullName evidence="1">Uncharacterized protein</fullName>
    </submittedName>
</protein>
<gene>
    <name evidence="1" type="ORF">HJG60_012097</name>
</gene>
<evidence type="ECO:0000313" key="2">
    <source>
        <dbReference type="Proteomes" id="UP000664940"/>
    </source>
</evidence>
<proteinExistence type="predicted"/>
<accession>A0A833ZJG0</accession>
<organism evidence="1 2">
    <name type="scientific">Phyllostomus discolor</name>
    <name type="common">pale spear-nosed bat</name>
    <dbReference type="NCBI Taxonomy" id="89673"/>
    <lineage>
        <taxon>Eukaryota</taxon>
        <taxon>Metazoa</taxon>
        <taxon>Chordata</taxon>
        <taxon>Craniata</taxon>
        <taxon>Vertebrata</taxon>
        <taxon>Euteleostomi</taxon>
        <taxon>Mammalia</taxon>
        <taxon>Eutheria</taxon>
        <taxon>Laurasiatheria</taxon>
        <taxon>Chiroptera</taxon>
        <taxon>Yangochiroptera</taxon>
        <taxon>Phyllostomidae</taxon>
        <taxon>Phyllostominae</taxon>
        <taxon>Phyllostomus</taxon>
    </lineage>
</organism>
<name>A0A833ZJG0_9CHIR</name>
<dbReference type="AlphaFoldDB" id="A0A833ZJG0"/>